<name>A0A6J4LKC7_9CYAN</name>
<organism evidence="2">
    <name type="scientific">uncultured Microcoleus sp</name>
    <dbReference type="NCBI Taxonomy" id="259945"/>
    <lineage>
        <taxon>Bacteria</taxon>
        <taxon>Bacillati</taxon>
        <taxon>Cyanobacteriota</taxon>
        <taxon>Cyanophyceae</taxon>
        <taxon>Oscillatoriophycideae</taxon>
        <taxon>Oscillatoriales</taxon>
        <taxon>Microcoleaceae</taxon>
        <taxon>Microcoleus</taxon>
        <taxon>environmental samples</taxon>
    </lineage>
</organism>
<feature type="compositionally biased region" description="Polar residues" evidence="1">
    <location>
        <begin position="9"/>
        <end position="21"/>
    </location>
</feature>
<protein>
    <submittedName>
        <fullName evidence="2">Uncharacterized protein</fullName>
    </submittedName>
</protein>
<feature type="region of interest" description="Disordered" evidence="1">
    <location>
        <begin position="1"/>
        <end position="26"/>
    </location>
</feature>
<evidence type="ECO:0000256" key="1">
    <source>
        <dbReference type="SAM" id="MobiDB-lite"/>
    </source>
</evidence>
<sequence length="47" mass="4990">MWGHGTAVSLATGNDRPNLQSAPAIPPSIGARYNQKSIGLALRLREC</sequence>
<proteinExistence type="predicted"/>
<dbReference type="AlphaFoldDB" id="A0A6J4LKC7"/>
<reference evidence="2" key="1">
    <citation type="submission" date="2020-02" db="EMBL/GenBank/DDBJ databases">
        <authorList>
            <person name="Meier V. D."/>
        </authorList>
    </citation>
    <scope>NUCLEOTIDE SEQUENCE</scope>
    <source>
        <strain evidence="2">AVDCRST_MAG84</strain>
    </source>
</reference>
<evidence type="ECO:0000313" key="2">
    <source>
        <dbReference type="EMBL" id="CAA9335914.1"/>
    </source>
</evidence>
<accession>A0A6J4LKC7</accession>
<dbReference type="EMBL" id="CADCTZ010000356">
    <property type="protein sequence ID" value="CAA9335914.1"/>
    <property type="molecule type" value="Genomic_DNA"/>
</dbReference>
<gene>
    <name evidence="2" type="ORF">AVDCRST_MAG84-2119</name>
</gene>